<dbReference type="AlphaFoldDB" id="A0A2X4TU69"/>
<dbReference type="RefSeq" id="WP_072699846.1">
    <property type="nucleotide sequence ID" value="NZ_JAFBBL010000001.1"/>
</dbReference>
<sequence>MSAPWDEDGGFAWERREAGQSWEQIGSDLGCPPHVAQELGERYRAETDRIVMRDQIPLFDVPE</sequence>
<dbReference type="KEGG" id="rcr:NCTC10994_01528"/>
<gene>
    <name evidence="1" type="ORF">NCTC10994_01528</name>
</gene>
<dbReference type="EMBL" id="LS483468">
    <property type="protein sequence ID" value="SQI30373.1"/>
    <property type="molecule type" value="Genomic_DNA"/>
</dbReference>
<protein>
    <submittedName>
        <fullName evidence="1">Uncharacterized protein</fullName>
    </submittedName>
</protein>
<dbReference type="Proteomes" id="UP000249091">
    <property type="component" value="Chromosome 1"/>
</dbReference>
<evidence type="ECO:0000313" key="1">
    <source>
        <dbReference type="EMBL" id="SQI30373.1"/>
    </source>
</evidence>
<evidence type="ECO:0000313" key="2">
    <source>
        <dbReference type="Proteomes" id="UP000249091"/>
    </source>
</evidence>
<organism evidence="1 2">
    <name type="scientific">Rhodococcus coprophilus</name>
    <dbReference type="NCBI Taxonomy" id="38310"/>
    <lineage>
        <taxon>Bacteria</taxon>
        <taxon>Bacillati</taxon>
        <taxon>Actinomycetota</taxon>
        <taxon>Actinomycetes</taxon>
        <taxon>Mycobacteriales</taxon>
        <taxon>Nocardiaceae</taxon>
        <taxon>Rhodococcus</taxon>
    </lineage>
</organism>
<accession>A0A2X4TU69</accession>
<name>A0A2X4TU69_9NOCA</name>
<proteinExistence type="predicted"/>
<keyword evidence="2" id="KW-1185">Reference proteome</keyword>
<reference evidence="1 2" key="1">
    <citation type="submission" date="2018-06" db="EMBL/GenBank/DDBJ databases">
        <authorList>
            <consortium name="Pathogen Informatics"/>
            <person name="Doyle S."/>
        </authorList>
    </citation>
    <scope>NUCLEOTIDE SEQUENCE [LARGE SCALE GENOMIC DNA]</scope>
    <source>
        <strain evidence="1 2">NCTC10994</strain>
    </source>
</reference>
<dbReference type="STRING" id="1219011.GCA_001895045_01869"/>